<feature type="non-terminal residue" evidence="1">
    <location>
        <position position="13"/>
    </location>
</feature>
<organism evidence="1 2">
    <name type="scientific">Rotaria magnacalcarata</name>
    <dbReference type="NCBI Taxonomy" id="392030"/>
    <lineage>
        <taxon>Eukaryota</taxon>
        <taxon>Metazoa</taxon>
        <taxon>Spiralia</taxon>
        <taxon>Gnathifera</taxon>
        <taxon>Rotifera</taxon>
        <taxon>Eurotatoria</taxon>
        <taxon>Bdelloidea</taxon>
        <taxon>Philodinida</taxon>
        <taxon>Philodinidae</taxon>
        <taxon>Rotaria</taxon>
    </lineage>
</organism>
<dbReference type="EMBL" id="CAJOBH010257664">
    <property type="protein sequence ID" value="CAF5150932.1"/>
    <property type="molecule type" value="Genomic_DNA"/>
</dbReference>
<protein>
    <submittedName>
        <fullName evidence="1">Uncharacterized protein</fullName>
    </submittedName>
</protein>
<proteinExistence type="predicted"/>
<accession>A0A8S3G343</accession>
<dbReference type="Proteomes" id="UP000681967">
    <property type="component" value="Unassembled WGS sequence"/>
</dbReference>
<gene>
    <name evidence="1" type="ORF">BYL167_LOCUS72229</name>
</gene>
<evidence type="ECO:0000313" key="2">
    <source>
        <dbReference type="Proteomes" id="UP000681967"/>
    </source>
</evidence>
<evidence type="ECO:0000313" key="1">
    <source>
        <dbReference type="EMBL" id="CAF5150932.1"/>
    </source>
</evidence>
<reference evidence="1" key="1">
    <citation type="submission" date="2021-02" db="EMBL/GenBank/DDBJ databases">
        <authorList>
            <person name="Nowell W R."/>
        </authorList>
    </citation>
    <scope>NUCLEOTIDE SEQUENCE</scope>
</reference>
<name>A0A8S3G343_9BILA</name>
<comment type="caution">
    <text evidence="1">The sequence shown here is derived from an EMBL/GenBank/DDBJ whole genome shotgun (WGS) entry which is preliminary data.</text>
</comment>
<sequence length="13" mass="1319">MAAVRIPNAPAAH</sequence>